<dbReference type="InterPro" id="IPR036388">
    <property type="entry name" value="WH-like_DNA-bd_sf"/>
</dbReference>
<dbReference type="GO" id="GO:0006355">
    <property type="term" value="P:regulation of DNA-templated transcription"/>
    <property type="evidence" value="ECO:0007669"/>
    <property type="project" value="InterPro"/>
</dbReference>
<dbReference type="Proteomes" id="UP000262477">
    <property type="component" value="Unassembled WGS sequence"/>
</dbReference>
<evidence type="ECO:0000313" key="2">
    <source>
        <dbReference type="EMBL" id="REK91826.1"/>
    </source>
</evidence>
<reference evidence="2 3" key="1">
    <citation type="submission" date="2018-08" db="EMBL/GenBank/DDBJ databases">
        <title>Streptomyces NEAU-D10 sp. nov., a novel Actinomycete isolated from soil.</title>
        <authorList>
            <person name="Jin L."/>
        </authorList>
    </citation>
    <scope>NUCLEOTIDE SEQUENCE [LARGE SCALE GENOMIC DNA]</scope>
    <source>
        <strain evidence="2 3">NEAU-D10</strain>
    </source>
</reference>
<organism evidence="2 3">
    <name type="scientific">Streptomyces inhibens</name>
    <dbReference type="NCBI Taxonomy" id="2293571"/>
    <lineage>
        <taxon>Bacteria</taxon>
        <taxon>Bacillati</taxon>
        <taxon>Actinomycetota</taxon>
        <taxon>Actinomycetes</taxon>
        <taxon>Kitasatosporales</taxon>
        <taxon>Streptomycetaceae</taxon>
        <taxon>Streptomyces</taxon>
    </lineage>
</organism>
<dbReference type="Gene3D" id="1.10.10.10">
    <property type="entry name" value="Winged helix-like DNA-binding domain superfamily/Winged helix DNA-binding domain"/>
    <property type="match status" value="1"/>
</dbReference>
<dbReference type="AlphaFoldDB" id="A0A371QAU4"/>
<feature type="compositionally biased region" description="Polar residues" evidence="1">
    <location>
        <begin position="51"/>
        <end position="60"/>
    </location>
</feature>
<dbReference type="GO" id="GO:0003677">
    <property type="term" value="F:DNA binding"/>
    <property type="evidence" value="ECO:0007669"/>
    <property type="project" value="InterPro"/>
</dbReference>
<gene>
    <name evidence="2" type="ORF">DY245_01910</name>
</gene>
<dbReference type="InterPro" id="IPR016032">
    <property type="entry name" value="Sig_transdc_resp-reg_C-effctor"/>
</dbReference>
<feature type="region of interest" description="Disordered" evidence="1">
    <location>
        <begin position="33"/>
        <end position="60"/>
    </location>
</feature>
<dbReference type="SUPFAM" id="SSF46894">
    <property type="entry name" value="C-terminal effector domain of the bipartite response regulators"/>
    <property type="match status" value="1"/>
</dbReference>
<evidence type="ECO:0000313" key="3">
    <source>
        <dbReference type="Proteomes" id="UP000262477"/>
    </source>
</evidence>
<protein>
    <submittedName>
        <fullName evidence="2">Uncharacterized protein</fullName>
    </submittedName>
</protein>
<keyword evidence="3" id="KW-1185">Reference proteome</keyword>
<proteinExistence type="predicted"/>
<dbReference type="EMBL" id="QUAC01000014">
    <property type="protein sequence ID" value="REK91826.1"/>
    <property type="molecule type" value="Genomic_DNA"/>
</dbReference>
<evidence type="ECO:0000256" key="1">
    <source>
        <dbReference type="SAM" id="MobiDB-lite"/>
    </source>
</evidence>
<accession>A0A371QAU4</accession>
<comment type="caution">
    <text evidence="2">The sequence shown here is derived from an EMBL/GenBank/DDBJ whole genome shotgun (WGS) entry which is preliminary data.</text>
</comment>
<name>A0A371QAU4_STRIH</name>
<sequence>MRQAAAGSDTRAEQARRRLAVLSNRGREFAAAVAEGSSNGETGARLHVSVRNGQGSPPAH</sequence>